<evidence type="ECO:0000256" key="2">
    <source>
        <dbReference type="ARBA" id="ARBA00023235"/>
    </source>
</evidence>
<dbReference type="Pfam" id="PF00849">
    <property type="entry name" value="PseudoU_synth_2"/>
    <property type="match status" value="1"/>
</dbReference>
<dbReference type="Gene3D" id="3.30.2350.10">
    <property type="entry name" value="Pseudouridine synthase"/>
    <property type="match status" value="1"/>
</dbReference>
<dbReference type="EC" id="5.4.99.-" evidence="5"/>
<evidence type="ECO:0000313" key="8">
    <source>
        <dbReference type="Proteomes" id="UP000176952"/>
    </source>
</evidence>
<comment type="function">
    <text evidence="5">Responsible for synthesis of pseudouridine from uracil.</text>
</comment>
<feature type="domain" description="RNA-binding S4" evidence="6">
    <location>
        <begin position="18"/>
        <end position="96"/>
    </location>
</feature>
<dbReference type="GO" id="GO:0000455">
    <property type="term" value="P:enzyme-directed rRNA pseudouridine synthesis"/>
    <property type="evidence" value="ECO:0007669"/>
    <property type="project" value="TreeGrafter"/>
</dbReference>
<dbReference type="GO" id="GO:0003723">
    <property type="term" value="F:RNA binding"/>
    <property type="evidence" value="ECO:0007669"/>
    <property type="project" value="UniProtKB-KW"/>
</dbReference>
<dbReference type="SUPFAM" id="SSF55120">
    <property type="entry name" value="Pseudouridine synthase"/>
    <property type="match status" value="1"/>
</dbReference>
<dbReference type="SMART" id="SM00363">
    <property type="entry name" value="S4"/>
    <property type="match status" value="1"/>
</dbReference>
<keyword evidence="2 5" id="KW-0413">Isomerase</keyword>
<dbReference type="PROSITE" id="PS50889">
    <property type="entry name" value="S4"/>
    <property type="match status" value="1"/>
</dbReference>
<dbReference type="Proteomes" id="UP000176952">
    <property type="component" value="Unassembled WGS sequence"/>
</dbReference>
<evidence type="ECO:0000259" key="6">
    <source>
        <dbReference type="SMART" id="SM00363"/>
    </source>
</evidence>
<dbReference type="Gene3D" id="3.10.290.10">
    <property type="entry name" value="RNA-binding S4 domain"/>
    <property type="match status" value="1"/>
</dbReference>
<dbReference type="InterPro" id="IPR020103">
    <property type="entry name" value="PsdUridine_synth_cat_dom_sf"/>
</dbReference>
<reference evidence="7 8" key="1">
    <citation type="journal article" date="2016" name="Nat. Commun.">
        <title>Thousands of microbial genomes shed light on interconnected biogeochemical processes in an aquifer system.</title>
        <authorList>
            <person name="Anantharaman K."/>
            <person name="Brown C.T."/>
            <person name="Hug L.A."/>
            <person name="Sharon I."/>
            <person name="Castelle C.J."/>
            <person name="Probst A.J."/>
            <person name="Thomas B.C."/>
            <person name="Singh A."/>
            <person name="Wilkins M.J."/>
            <person name="Karaoz U."/>
            <person name="Brodie E.L."/>
            <person name="Williams K.H."/>
            <person name="Hubbard S.S."/>
            <person name="Banfield J.F."/>
        </authorList>
    </citation>
    <scope>NUCLEOTIDE SEQUENCE [LARGE SCALE GENOMIC DNA]</scope>
</reference>
<dbReference type="CDD" id="cd02869">
    <property type="entry name" value="PseudoU_synth_RluA_like"/>
    <property type="match status" value="1"/>
</dbReference>
<dbReference type="PROSITE" id="PS01129">
    <property type="entry name" value="PSI_RLU"/>
    <property type="match status" value="1"/>
</dbReference>
<dbReference type="InterPro" id="IPR002942">
    <property type="entry name" value="S4_RNA-bd"/>
</dbReference>
<protein>
    <recommendedName>
        <fullName evidence="5">Pseudouridine synthase</fullName>
        <ecNumber evidence="5">5.4.99.-</ecNumber>
    </recommendedName>
</protein>
<dbReference type="CDD" id="cd00165">
    <property type="entry name" value="S4"/>
    <property type="match status" value="1"/>
</dbReference>
<dbReference type="InterPro" id="IPR006224">
    <property type="entry name" value="PsdUridine_synth_RluA-like_CS"/>
</dbReference>
<dbReference type="InterPro" id="IPR050188">
    <property type="entry name" value="RluA_PseudoU_synthase"/>
</dbReference>
<dbReference type="SUPFAM" id="SSF55174">
    <property type="entry name" value="Alpha-L RNA-binding motif"/>
    <property type="match status" value="1"/>
</dbReference>
<evidence type="ECO:0000256" key="1">
    <source>
        <dbReference type="ARBA" id="ARBA00010876"/>
    </source>
</evidence>
<evidence type="ECO:0000313" key="7">
    <source>
        <dbReference type="EMBL" id="OGY81490.1"/>
    </source>
</evidence>
<dbReference type="Pfam" id="PF01479">
    <property type="entry name" value="S4"/>
    <property type="match status" value="1"/>
</dbReference>
<keyword evidence="4" id="KW-0694">RNA-binding</keyword>
<dbReference type="EMBL" id="MHKD01000043">
    <property type="protein sequence ID" value="OGY81490.1"/>
    <property type="molecule type" value="Genomic_DNA"/>
</dbReference>
<comment type="catalytic activity">
    <reaction evidence="5">
        <text>a uridine in RNA = a pseudouridine in RNA</text>
        <dbReference type="Rhea" id="RHEA:48348"/>
        <dbReference type="Rhea" id="RHEA-COMP:12068"/>
        <dbReference type="Rhea" id="RHEA-COMP:12069"/>
        <dbReference type="ChEBI" id="CHEBI:65314"/>
        <dbReference type="ChEBI" id="CHEBI:65315"/>
    </reaction>
</comment>
<evidence type="ECO:0000256" key="3">
    <source>
        <dbReference type="PIRSR" id="PIRSR606225-1"/>
    </source>
</evidence>
<dbReference type="InterPro" id="IPR036986">
    <property type="entry name" value="S4_RNA-bd_sf"/>
</dbReference>
<proteinExistence type="inferred from homology"/>
<name>A0A1G2AZV1_9BACT</name>
<evidence type="ECO:0000256" key="5">
    <source>
        <dbReference type="RuleBase" id="RU362028"/>
    </source>
</evidence>
<dbReference type="GO" id="GO:0120159">
    <property type="term" value="F:rRNA pseudouridine synthase activity"/>
    <property type="evidence" value="ECO:0007669"/>
    <property type="project" value="UniProtKB-ARBA"/>
</dbReference>
<evidence type="ECO:0000256" key="4">
    <source>
        <dbReference type="PROSITE-ProRule" id="PRU00182"/>
    </source>
</evidence>
<dbReference type="PANTHER" id="PTHR21600">
    <property type="entry name" value="MITOCHONDRIAL RNA PSEUDOURIDINE SYNTHASE"/>
    <property type="match status" value="1"/>
</dbReference>
<sequence length="308" mass="34497">MPDQTFTFTISDPKDVDTRLDHFLIAKFPHLSRNQIQKAVKNGTIQVNHKKVPPHHFLRHNEIITGTQPQAAATAVATPNSKIRLDIKEETPDYLIVDKPAGLITHQSTTHPENDTLVNALLARYPELIRIGDDALRPGIVHRLDREVSGLMIIARTQPMFEHLKKQFQDHTIYKEYTGVVHGTLSRKVGEINLPIARSLTRPGHMAARTDGTGRAAATSYEVISENPTTSVLKIVIHTGRTHQIRVHLSSMGYPLVGDELYQTKHIKVKKLGRVLLHATKLRFTDLAGGQREYVSQSPFAEFMGKTA</sequence>
<feature type="active site" evidence="3">
    <location>
        <position position="145"/>
    </location>
</feature>
<dbReference type="STRING" id="1798542.A3F54_02580"/>
<accession>A0A1G2AZV1</accession>
<comment type="caution">
    <text evidence="7">The sequence shown here is derived from an EMBL/GenBank/DDBJ whole genome shotgun (WGS) entry which is preliminary data.</text>
</comment>
<dbReference type="PANTHER" id="PTHR21600:SF44">
    <property type="entry name" value="RIBOSOMAL LARGE SUBUNIT PSEUDOURIDINE SYNTHASE D"/>
    <property type="match status" value="1"/>
</dbReference>
<dbReference type="InterPro" id="IPR006145">
    <property type="entry name" value="PsdUridine_synth_RsuA/RluA"/>
</dbReference>
<comment type="similarity">
    <text evidence="1 5">Belongs to the pseudouridine synthase RluA family.</text>
</comment>
<organism evidence="7 8">
    <name type="scientific">Candidatus Kerfeldbacteria bacterium RIFCSPHIGHO2_12_FULL_48_17</name>
    <dbReference type="NCBI Taxonomy" id="1798542"/>
    <lineage>
        <taxon>Bacteria</taxon>
        <taxon>Candidatus Kerfeldiibacteriota</taxon>
    </lineage>
</organism>
<dbReference type="AlphaFoldDB" id="A0A1G2AZV1"/>
<gene>
    <name evidence="7" type="ORF">A3F54_02580</name>
</gene>
<dbReference type="NCBIfam" id="TIGR00005">
    <property type="entry name" value="rluA_subfam"/>
    <property type="match status" value="1"/>
</dbReference>
<dbReference type="InterPro" id="IPR006225">
    <property type="entry name" value="PsdUridine_synth_RluC/D"/>
</dbReference>